<keyword evidence="3" id="KW-1185">Reference proteome</keyword>
<feature type="compositionally biased region" description="Polar residues" evidence="1">
    <location>
        <begin position="48"/>
        <end position="68"/>
    </location>
</feature>
<evidence type="ECO:0000313" key="3">
    <source>
        <dbReference type="Proteomes" id="UP001158576"/>
    </source>
</evidence>
<evidence type="ECO:0000313" key="2">
    <source>
        <dbReference type="EMBL" id="CAG5099075.1"/>
    </source>
</evidence>
<sequence length="288" mass="33180">MRTAQPENRLQMNFKNQVHKLGSEPMEPTIRHDFPDSPVSKDAKENTTRQNAHQNGSPKVNQTNSSYSPKPVILGNVKKLNISLKSEKNVKSVSKITGCSAEECVPKSNQGETDQSKRKMSHAARRKVTMSQRPEEVEETQDRYMLIGKGVPAFAEWGLSTKQNVKEEIEVWPCNRYTKRGLSADITLRPKLKRKINALRYADKHGAAVFFESLSGCKTTHRNQIQLNLPRQEMQYQMERASWFQYFRGDLSVQLEKEYLFDNEHRQKGLERFRSHITVPETKFINAA</sequence>
<reference evidence="2 3" key="1">
    <citation type="submission" date="2021-04" db="EMBL/GenBank/DDBJ databases">
        <authorList>
            <person name="Bliznina A."/>
        </authorList>
    </citation>
    <scope>NUCLEOTIDE SEQUENCE [LARGE SCALE GENOMIC DNA]</scope>
</reference>
<feature type="region of interest" description="Disordered" evidence="1">
    <location>
        <begin position="1"/>
        <end position="70"/>
    </location>
</feature>
<protein>
    <submittedName>
        <fullName evidence="2">Oidioi.mRNA.OKI2018_I69.XSR.g16228.t1.cds</fullName>
    </submittedName>
</protein>
<dbReference type="EMBL" id="OU015569">
    <property type="protein sequence ID" value="CAG5099075.1"/>
    <property type="molecule type" value="Genomic_DNA"/>
</dbReference>
<feature type="compositionally biased region" description="Polar residues" evidence="1">
    <location>
        <begin position="1"/>
        <end position="16"/>
    </location>
</feature>
<organism evidence="2 3">
    <name type="scientific">Oikopleura dioica</name>
    <name type="common">Tunicate</name>
    <dbReference type="NCBI Taxonomy" id="34765"/>
    <lineage>
        <taxon>Eukaryota</taxon>
        <taxon>Metazoa</taxon>
        <taxon>Chordata</taxon>
        <taxon>Tunicata</taxon>
        <taxon>Appendicularia</taxon>
        <taxon>Copelata</taxon>
        <taxon>Oikopleuridae</taxon>
        <taxon>Oikopleura</taxon>
    </lineage>
</organism>
<name>A0ABN7SFD7_OIKDI</name>
<feature type="compositionally biased region" description="Basic and acidic residues" evidence="1">
    <location>
        <begin position="29"/>
        <end position="47"/>
    </location>
</feature>
<feature type="region of interest" description="Disordered" evidence="1">
    <location>
        <begin position="105"/>
        <end position="140"/>
    </location>
</feature>
<accession>A0ABN7SFD7</accession>
<dbReference type="Proteomes" id="UP001158576">
    <property type="component" value="Chromosome XSR"/>
</dbReference>
<gene>
    <name evidence="2" type="ORF">OKIOD_LOCUS7786</name>
</gene>
<proteinExistence type="predicted"/>
<evidence type="ECO:0000256" key="1">
    <source>
        <dbReference type="SAM" id="MobiDB-lite"/>
    </source>
</evidence>
<feature type="compositionally biased region" description="Basic residues" evidence="1">
    <location>
        <begin position="118"/>
        <end position="128"/>
    </location>
</feature>